<evidence type="ECO:0000313" key="5">
    <source>
        <dbReference type="EMBL" id="KAK4287142.1"/>
    </source>
</evidence>
<dbReference type="GO" id="GO:0046872">
    <property type="term" value="F:metal ion binding"/>
    <property type="evidence" value="ECO:0007669"/>
    <property type="project" value="InterPro"/>
</dbReference>
<protein>
    <recommendedName>
        <fullName evidence="7">PLAT domain-containing protein</fullName>
    </recommendedName>
</protein>
<dbReference type="InterPro" id="IPR052970">
    <property type="entry name" value="Inner_ear_hair_cell_LOXHD"/>
</dbReference>
<dbReference type="EMBL" id="JAWZYT010007064">
    <property type="protein sequence ID" value="KAK4287142.1"/>
    <property type="molecule type" value="Genomic_DNA"/>
</dbReference>
<dbReference type="PROSITE" id="PS50095">
    <property type="entry name" value="PLAT"/>
    <property type="match status" value="1"/>
</dbReference>
<dbReference type="PANTHER" id="PTHR45901">
    <property type="entry name" value="PROTEIN CBG12474"/>
    <property type="match status" value="1"/>
</dbReference>
<keyword evidence="6" id="KW-1185">Reference proteome</keyword>
<dbReference type="SUPFAM" id="SSF49723">
    <property type="entry name" value="Lipase/lipooxygenase domain (PLAT/LH2 domain)"/>
    <property type="match status" value="1"/>
</dbReference>
<sequence length="184" mass="20522">MKSPFMGRKNKDAPDGDTGAGMDDVAIEVVTGDRRGAGTDCKVFVILHDDKGRTSPSLRLNKRFTTNCRAQTCTFRKNTGLPSLTSVSKIEFWLEKFGMGADWFVDRITVTVLATGKRSVFPLTRWVKPALDHTFMLTNDCLLPQETPNSLRAQRMTELGYKKAVYKYICNVPGGPAQVRRGSR</sequence>
<dbReference type="Pfam" id="PF01477">
    <property type="entry name" value="PLAT"/>
    <property type="match status" value="1"/>
</dbReference>
<dbReference type="PANTHER" id="PTHR45901:SF3">
    <property type="entry name" value="LIPOXYGENASE HOMOLOGY DOMAIN-CONTAINING PROTEIN 1"/>
    <property type="match status" value="1"/>
</dbReference>
<reference evidence="5" key="1">
    <citation type="submission" date="2023-11" db="EMBL/GenBank/DDBJ databases">
        <title>Genome assemblies of two species of porcelain crab, Petrolisthes cinctipes and Petrolisthes manimaculis (Anomura: Porcellanidae).</title>
        <authorList>
            <person name="Angst P."/>
        </authorList>
    </citation>
    <scope>NUCLEOTIDE SEQUENCE</scope>
    <source>
        <strain evidence="5">PB745_02</strain>
        <tissue evidence="5">Gill</tissue>
    </source>
</reference>
<evidence type="ECO:0000259" key="3">
    <source>
        <dbReference type="PROSITE" id="PS50095"/>
    </source>
</evidence>
<accession>A0AAE1ND25</accession>
<proteinExistence type="predicted"/>
<dbReference type="PROSITE" id="PS51393">
    <property type="entry name" value="LIPOXYGENASE_3"/>
    <property type="match status" value="1"/>
</dbReference>
<dbReference type="Gene3D" id="2.40.180.10">
    <property type="entry name" value="Catalase core domain"/>
    <property type="match status" value="1"/>
</dbReference>
<feature type="domain" description="PLAT" evidence="3">
    <location>
        <begin position="23"/>
        <end position="141"/>
    </location>
</feature>
<dbReference type="InterPro" id="IPR036392">
    <property type="entry name" value="PLAT/LH2_dom_sf"/>
</dbReference>
<dbReference type="AlphaFoldDB" id="A0AAE1ND25"/>
<dbReference type="InterPro" id="IPR013819">
    <property type="entry name" value="LipOase_C"/>
</dbReference>
<dbReference type="Proteomes" id="UP001292094">
    <property type="component" value="Unassembled WGS sequence"/>
</dbReference>
<evidence type="ECO:0000313" key="6">
    <source>
        <dbReference type="Proteomes" id="UP001292094"/>
    </source>
</evidence>
<gene>
    <name evidence="5" type="ORF">Pmani_039782</name>
</gene>
<feature type="region of interest" description="Disordered" evidence="2">
    <location>
        <begin position="1"/>
        <end position="20"/>
    </location>
</feature>
<feature type="domain" description="Lipoxygenase" evidence="4">
    <location>
        <begin position="141"/>
        <end position="184"/>
    </location>
</feature>
<comment type="caution">
    <text evidence="5">The sequence shown here is derived from an EMBL/GenBank/DDBJ whole genome shotgun (WGS) entry which is preliminary data.</text>
</comment>
<evidence type="ECO:0000256" key="1">
    <source>
        <dbReference type="PROSITE-ProRule" id="PRU00152"/>
    </source>
</evidence>
<evidence type="ECO:0008006" key="7">
    <source>
        <dbReference type="Google" id="ProtNLM"/>
    </source>
</evidence>
<comment type="caution">
    <text evidence="1">Lacks conserved residue(s) required for the propagation of feature annotation.</text>
</comment>
<organism evidence="5 6">
    <name type="scientific">Petrolisthes manimaculis</name>
    <dbReference type="NCBI Taxonomy" id="1843537"/>
    <lineage>
        <taxon>Eukaryota</taxon>
        <taxon>Metazoa</taxon>
        <taxon>Ecdysozoa</taxon>
        <taxon>Arthropoda</taxon>
        <taxon>Crustacea</taxon>
        <taxon>Multicrustacea</taxon>
        <taxon>Malacostraca</taxon>
        <taxon>Eumalacostraca</taxon>
        <taxon>Eucarida</taxon>
        <taxon>Decapoda</taxon>
        <taxon>Pleocyemata</taxon>
        <taxon>Anomura</taxon>
        <taxon>Galatheoidea</taxon>
        <taxon>Porcellanidae</taxon>
        <taxon>Petrolisthes</taxon>
    </lineage>
</organism>
<evidence type="ECO:0000256" key="2">
    <source>
        <dbReference type="SAM" id="MobiDB-lite"/>
    </source>
</evidence>
<dbReference type="GO" id="GO:0016702">
    <property type="term" value="F:oxidoreductase activity, acting on single donors with incorporation of molecular oxygen, incorporation of two atoms of oxygen"/>
    <property type="evidence" value="ECO:0007669"/>
    <property type="project" value="InterPro"/>
</dbReference>
<name>A0AAE1ND25_9EUCA</name>
<evidence type="ECO:0000259" key="4">
    <source>
        <dbReference type="PROSITE" id="PS51393"/>
    </source>
</evidence>
<dbReference type="InterPro" id="IPR001024">
    <property type="entry name" value="PLAT/LH2_dom"/>
</dbReference>